<feature type="region of interest" description="Disordered" evidence="1">
    <location>
        <begin position="427"/>
        <end position="458"/>
    </location>
</feature>
<organism evidence="2 3">
    <name type="scientific">Tulasnella calospora MUT 4182</name>
    <dbReference type="NCBI Taxonomy" id="1051891"/>
    <lineage>
        <taxon>Eukaryota</taxon>
        <taxon>Fungi</taxon>
        <taxon>Dikarya</taxon>
        <taxon>Basidiomycota</taxon>
        <taxon>Agaricomycotina</taxon>
        <taxon>Agaricomycetes</taxon>
        <taxon>Cantharellales</taxon>
        <taxon>Tulasnellaceae</taxon>
        <taxon>Tulasnella</taxon>
    </lineage>
</organism>
<reference evidence="2 3" key="1">
    <citation type="submission" date="2014-04" db="EMBL/GenBank/DDBJ databases">
        <authorList>
            <consortium name="DOE Joint Genome Institute"/>
            <person name="Kuo A."/>
            <person name="Girlanda M."/>
            <person name="Perotto S."/>
            <person name="Kohler A."/>
            <person name="Nagy L.G."/>
            <person name="Floudas D."/>
            <person name="Copeland A."/>
            <person name="Barry K.W."/>
            <person name="Cichocki N."/>
            <person name="Veneault-Fourrey C."/>
            <person name="LaButti K."/>
            <person name="Lindquist E.A."/>
            <person name="Lipzen A."/>
            <person name="Lundell T."/>
            <person name="Morin E."/>
            <person name="Murat C."/>
            <person name="Sun H."/>
            <person name="Tunlid A."/>
            <person name="Henrissat B."/>
            <person name="Grigoriev I.V."/>
            <person name="Hibbett D.S."/>
            <person name="Martin F."/>
            <person name="Nordberg H.P."/>
            <person name="Cantor M.N."/>
            <person name="Hua S.X."/>
        </authorList>
    </citation>
    <scope>NUCLEOTIDE SEQUENCE [LARGE SCALE GENOMIC DNA]</scope>
    <source>
        <strain evidence="2 3">MUT 4182</strain>
    </source>
</reference>
<dbReference type="PANTHER" id="PTHR28058:SF1">
    <property type="entry name" value="SMALL RIBOSOMAL SUBUNIT PROTEIN BS1M"/>
    <property type="match status" value="1"/>
</dbReference>
<feature type="compositionally biased region" description="Basic and acidic residues" evidence="1">
    <location>
        <begin position="439"/>
        <end position="458"/>
    </location>
</feature>
<evidence type="ECO:0000313" key="2">
    <source>
        <dbReference type="EMBL" id="KIO34318.1"/>
    </source>
</evidence>
<reference evidence="3" key="2">
    <citation type="submission" date="2015-01" db="EMBL/GenBank/DDBJ databases">
        <title>Evolutionary Origins and Diversification of the Mycorrhizal Mutualists.</title>
        <authorList>
            <consortium name="DOE Joint Genome Institute"/>
            <consortium name="Mycorrhizal Genomics Consortium"/>
            <person name="Kohler A."/>
            <person name="Kuo A."/>
            <person name="Nagy L.G."/>
            <person name="Floudas D."/>
            <person name="Copeland A."/>
            <person name="Barry K.W."/>
            <person name="Cichocki N."/>
            <person name="Veneault-Fourrey C."/>
            <person name="LaButti K."/>
            <person name="Lindquist E.A."/>
            <person name="Lipzen A."/>
            <person name="Lundell T."/>
            <person name="Morin E."/>
            <person name="Murat C."/>
            <person name="Riley R."/>
            <person name="Ohm R."/>
            <person name="Sun H."/>
            <person name="Tunlid A."/>
            <person name="Henrissat B."/>
            <person name="Grigoriev I.V."/>
            <person name="Hibbett D.S."/>
            <person name="Martin F."/>
        </authorList>
    </citation>
    <scope>NUCLEOTIDE SEQUENCE [LARGE SCALE GENOMIC DNA]</scope>
    <source>
        <strain evidence="3">MUT 4182</strain>
    </source>
</reference>
<evidence type="ECO:0000256" key="1">
    <source>
        <dbReference type="SAM" id="MobiDB-lite"/>
    </source>
</evidence>
<dbReference type="AlphaFoldDB" id="A0A0C3LJU3"/>
<keyword evidence="3" id="KW-1185">Reference proteome</keyword>
<dbReference type="InterPro" id="IPR016712">
    <property type="entry name" value="Rbsml_bS1m-like"/>
</dbReference>
<accession>A0A0C3LJU3</accession>
<dbReference type="Pfam" id="PF11709">
    <property type="entry name" value="Mit_ribos_Mrp51"/>
    <property type="match status" value="1"/>
</dbReference>
<protein>
    <submittedName>
        <fullName evidence="2">Uncharacterized protein</fullName>
    </submittedName>
</protein>
<proteinExistence type="predicted"/>
<gene>
    <name evidence="2" type="ORF">M407DRAFT_240646</name>
</gene>
<dbReference type="Proteomes" id="UP000054248">
    <property type="component" value="Unassembled WGS sequence"/>
</dbReference>
<dbReference type="EMBL" id="KN822943">
    <property type="protein sequence ID" value="KIO34318.1"/>
    <property type="molecule type" value="Genomic_DNA"/>
</dbReference>
<feature type="region of interest" description="Disordered" evidence="1">
    <location>
        <begin position="227"/>
        <end position="246"/>
    </location>
</feature>
<dbReference type="PANTHER" id="PTHR28058">
    <property type="entry name" value="37S RIBOSOMAL PROTEIN MRP51, MITOCHONDRIAL"/>
    <property type="match status" value="1"/>
</dbReference>
<sequence length="458" mass="50989">MTSATAGPSQFAQLLRRSKFASFDPAISQIYTTSGGYAHRGDFGLKRPFPPSARNKNPYVVVKAVDDSLGQTQWSTAQNQGRWIRRFDESGAGADPAFRSSWAARGRVMAEWHLDSSFDQPWSQKKLQEETPAMLPNWKRMSRPEFDKYLNKLRRKRGSFRQFLQDQRQTAYNEEMEAAWDYYEQRSPDIKPPSPPEPVNLLKESRPSNITDYRAFLQHDANEKVYPRKGDDDKPSAAIVPSPHPNAGLSYTHENKLQRAFLNPTLPARVVVVRNATDPRRIYATAPQNPVSIAVAGTLAEVKGIDISKENLRLDAVSRGQQDVTAGEIQATIDSVNVSTAPHVVGKHSGLGGGRILVKASEFHLPSSVIHGRKFNPHPPGTPEYVAWVAPPPFKSASALTPTTFGKPGAKPKRVAIRETSAQLRELAKIMRGTTQPKDNTKESKEESKEEESEKKDA</sequence>
<dbReference type="OrthoDB" id="2735536at2759"/>
<dbReference type="HOGENOM" id="CLU_036734_0_0_1"/>
<evidence type="ECO:0000313" key="3">
    <source>
        <dbReference type="Proteomes" id="UP000054248"/>
    </source>
</evidence>
<name>A0A0C3LJU3_9AGAM</name>
<dbReference type="STRING" id="1051891.A0A0C3LJU3"/>